<dbReference type="InterPro" id="IPR025307">
    <property type="entry name" value="FIIND_dom"/>
</dbReference>
<reference evidence="6" key="1">
    <citation type="submission" date="2025-08" db="UniProtKB">
        <authorList>
            <consortium name="Ensembl"/>
        </authorList>
    </citation>
    <scope>IDENTIFICATION</scope>
</reference>
<keyword evidence="2" id="KW-0963">Cytoplasm</keyword>
<dbReference type="Ensembl" id="ENSMAMT00000006269.2">
    <property type="protein sequence ID" value="ENSMAMP00000006095.2"/>
    <property type="gene ID" value="ENSMAMG00000004152.2"/>
</dbReference>
<evidence type="ECO:0000259" key="5">
    <source>
        <dbReference type="PROSITE" id="PS51830"/>
    </source>
</evidence>
<sequence length="339" mass="37800">KSSWCLLPSGVPDVKLDPNTAEAKPDVCEDDTEPVMVRIKPCCCLQVLMDSLSSVSYRFRCPGPGAFQCTETGLVFVVAQEAELLYRTIQWDERLLQPGGKVAAGPLFSIQCPQDAVGQLHLPHCETKEALFSEGLLSVVHITGEGLSILEPLEITDTHVIVKVTHLSAFGLVKDLWNRFWNNTSPVSGQVLLFRKPLSEIQNLNVFLLPSNIPLKEVKVSEMFHQDSQNIVVPSKCRLIKGQSYRVDCQEACLIQPETEDFDLDFGPNYHPSFQIRLPINTTEVAVTVRDHENTEVWNSTDGDLITKSLWSSQHHSFDLFALTVCKKHVNVGRTGAPH</sequence>
<evidence type="ECO:0000256" key="1">
    <source>
        <dbReference type="ARBA" id="ARBA00004514"/>
    </source>
</evidence>
<dbReference type="PANTHER" id="PTHR46985:SF2">
    <property type="entry name" value="APOPTOSIS-ASSOCIATED SPECK-LIKE PROTEIN CONTAINING A CARD"/>
    <property type="match status" value="1"/>
</dbReference>
<evidence type="ECO:0000256" key="4">
    <source>
        <dbReference type="ARBA" id="ARBA00022859"/>
    </source>
</evidence>
<evidence type="ECO:0000256" key="2">
    <source>
        <dbReference type="ARBA" id="ARBA00022490"/>
    </source>
</evidence>
<dbReference type="PROSITE" id="PS51830">
    <property type="entry name" value="FIIND"/>
    <property type="match status" value="1"/>
</dbReference>
<comment type="subcellular location">
    <subcellularLocation>
        <location evidence="1">Cytoplasm</location>
        <location evidence="1">Cytosol</location>
    </subcellularLocation>
</comment>
<keyword evidence="4" id="KW-0391">Immunity</keyword>
<proteinExistence type="predicted"/>
<feature type="domain" description="FIIND" evidence="5">
    <location>
        <begin position="38"/>
        <end position="317"/>
    </location>
</feature>
<dbReference type="InParanoid" id="A0A3Q3RP73"/>
<dbReference type="GeneTree" id="ENSGT00730000111912"/>
<dbReference type="InterPro" id="IPR051249">
    <property type="entry name" value="NLRP_Inflammasome"/>
</dbReference>
<organism evidence="6 7">
    <name type="scientific">Mastacembelus armatus</name>
    <name type="common">zig-zag eel</name>
    <dbReference type="NCBI Taxonomy" id="205130"/>
    <lineage>
        <taxon>Eukaryota</taxon>
        <taxon>Metazoa</taxon>
        <taxon>Chordata</taxon>
        <taxon>Craniata</taxon>
        <taxon>Vertebrata</taxon>
        <taxon>Euteleostomi</taxon>
        <taxon>Actinopterygii</taxon>
        <taxon>Neopterygii</taxon>
        <taxon>Teleostei</taxon>
        <taxon>Neoteleostei</taxon>
        <taxon>Acanthomorphata</taxon>
        <taxon>Anabantaria</taxon>
        <taxon>Synbranchiformes</taxon>
        <taxon>Mastacembelidae</taxon>
        <taxon>Mastacembelus</taxon>
    </lineage>
</organism>
<accession>A0A3Q3RP73</accession>
<dbReference type="AlphaFoldDB" id="A0A3Q3RP73"/>
<evidence type="ECO:0000256" key="3">
    <source>
        <dbReference type="ARBA" id="ARBA00022588"/>
    </source>
</evidence>
<dbReference type="GO" id="GO:0005829">
    <property type="term" value="C:cytosol"/>
    <property type="evidence" value="ECO:0007669"/>
    <property type="project" value="UniProtKB-SubCell"/>
</dbReference>
<dbReference type="Pfam" id="PF23679">
    <property type="entry name" value="UPA-FIIND"/>
    <property type="match status" value="1"/>
</dbReference>
<evidence type="ECO:0000313" key="7">
    <source>
        <dbReference type="Proteomes" id="UP000261640"/>
    </source>
</evidence>
<protein>
    <recommendedName>
        <fullName evidence="5">FIIND domain-containing protein</fullName>
    </recommendedName>
</protein>
<keyword evidence="7" id="KW-1185">Reference proteome</keyword>
<name>A0A3Q3RP73_9TELE</name>
<dbReference type="STRING" id="205130.ENSMAMP00000006095"/>
<reference evidence="6" key="2">
    <citation type="submission" date="2025-09" db="UniProtKB">
        <authorList>
            <consortium name="Ensembl"/>
        </authorList>
    </citation>
    <scope>IDENTIFICATION</scope>
</reference>
<dbReference type="Proteomes" id="UP000261640">
    <property type="component" value="Unplaced"/>
</dbReference>
<keyword evidence="3" id="KW-0399">Innate immunity</keyword>
<evidence type="ECO:0000313" key="6">
    <source>
        <dbReference type="Ensembl" id="ENSMAMP00000006095.2"/>
    </source>
</evidence>
<dbReference type="GO" id="GO:0045087">
    <property type="term" value="P:innate immune response"/>
    <property type="evidence" value="ECO:0007669"/>
    <property type="project" value="UniProtKB-KW"/>
</dbReference>
<dbReference type="PANTHER" id="PTHR46985">
    <property type="entry name" value="NACHT, LRR AND PYD DOMAINS-CONTAINING PROTEIN 1"/>
    <property type="match status" value="1"/>
</dbReference>
<dbReference type="Pfam" id="PF13553">
    <property type="entry name" value="FIIND"/>
    <property type="match status" value="1"/>
</dbReference>